<dbReference type="EMBL" id="SNYW01000008">
    <property type="protein sequence ID" value="TDQ82046.1"/>
    <property type="molecule type" value="Genomic_DNA"/>
</dbReference>
<dbReference type="InterPro" id="IPR003207">
    <property type="entry name" value="Ppandiol/glycerol_DeHydtase_su"/>
</dbReference>
<dbReference type="PIRSF" id="PIRSF018505">
    <property type="entry name" value="Prpndl_dhdrts_sm"/>
    <property type="match status" value="1"/>
</dbReference>
<protein>
    <submittedName>
        <fullName evidence="1">Propanediol dehydratase small subunit</fullName>
    </submittedName>
</protein>
<keyword evidence="2" id="KW-1185">Reference proteome</keyword>
<evidence type="ECO:0000313" key="1">
    <source>
        <dbReference type="EMBL" id="TDQ82046.1"/>
    </source>
</evidence>
<organism evidence="1 2">
    <name type="scientific">Dongia mobilis</name>
    <dbReference type="NCBI Taxonomy" id="578943"/>
    <lineage>
        <taxon>Bacteria</taxon>
        <taxon>Pseudomonadati</taxon>
        <taxon>Pseudomonadota</taxon>
        <taxon>Alphaproteobacteria</taxon>
        <taxon>Rhodospirillales</taxon>
        <taxon>Dongiaceae</taxon>
        <taxon>Dongia</taxon>
    </lineage>
</organism>
<dbReference type="OrthoDB" id="3732589at2"/>
<evidence type="ECO:0000313" key="2">
    <source>
        <dbReference type="Proteomes" id="UP000295783"/>
    </source>
</evidence>
<dbReference type="Pfam" id="PF02287">
    <property type="entry name" value="Dehydratase_SU"/>
    <property type="match status" value="1"/>
</dbReference>
<dbReference type="Proteomes" id="UP000295783">
    <property type="component" value="Unassembled WGS sequence"/>
</dbReference>
<dbReference type="AlphaFoldDB" id="A0A4R6WQK2"/>
<dbReference type="RefSeq" id="WP_133613363.1">
    <property type="nucleotide sequence ID" value="NZ_SNYW01000008.1"/>
</dbReference>
<name>A0A4R6WQK2_9PROT</name>
<accession>A0A4R6WQK2</accession>
<proteinExistence type="predicted"/>
<reference evidence="1 2" key="1">
    <citation type="submission" date="2019-03" db="EMBL/GenBank/DDBJ databases">
        <title>Genomic Encyclopedia of Type Strains, Phase III (KMG-III): the genomes of soil and plant-associated and newly described type strains.</title>
        <authorList>
            <person name="Whitman W."/>
        </authorList>
    </citation>
    <scope>NUCLEOTIDE SEQUENCE [LARGE SCALE GENOMIC DNA]</scope>
    <source>
        <strain evidence="1 2">CGMCC 1.7660</strain>
    </source>
</reference>
<dbReference type="InterPro" id="IPR036091">
    <property type="entry name" value="Prodiol/glycerol_DeHase__sf_su"/>
</dbReference>
<sequence>MSGPADRNGRIRGIADYPLAEKRPEIVKSARGKPLKDLTLAAVEAGEVTLEDLGITPQALLDQAAIAAKAGRPTLARNFARAAELVEVPQDVLLRIYELLRPGRAGNKDEVLAAARELRETYNAPTMAAFVEEAAEIYERRGLFTFRY</sequence>
<dbReference type="Gene3D" id="1.10.1510.20">
    <property type="entry name" value="Propanediol/glycerol dehydratase, small subunit"/>
    <property type="match status" value="1"/>
</dbReference>
<gene>
    <name evidence="1" type="ORF">A8950_1866</name>
</gene>
<comment type="caution">
    <text evidence="1">The sequence shown here is derived from an EMBL/GenBank/DDBJ whole genome shotgun (WGS) entry which is preliminary data.</text>
</comment>
<dbReference type="SUPFAM" id="SSF47148">
    <property type="entry name" value="Diol dehydratase, gamma subunit"/>
    <property type="match status" value="1"/>
</dbReference>